<dbReference type="Proteomes" id="UP000694867">
    <property type="component" value="Unplaced"/>
</dbReference>
<dbReference type="CDD" id="cd18787">
    <property type="entry name" value="SF2_C_DEAD"/>
    <property type="match status" value="1"/>
</dbReference>
<evidence type="ECO:0000259" key="9">
    <source>
        <dbReference type="PROSITE" id="PS51195"/>
    </source>
</evidence>
<dbReference type="GeneID" id="100897736"/>
<evidence type="ECO:0000256" key="6">
    <source>
        <dbReference type="PROSITE-ProRule" id="PRU00552"/>
    </source>
</evidence>
<sequence>MHSFTSFGLRPELIKAVEDRGYCKPSPIQEKALPDALAGHDLLCQSKTGSGKTAVFILSTLNQMEFEDFIETVVLVPTRELAVQTVAEYQMLGKFLKNCRTSAFFGGLPLNVNIANIRSSAPNIVVATPGRMRVLVQERYISLRRVRHFILDECDMLLRPTSNMCCDIRYILDHCPEDRQVQMFTATITVPEAEREKRFLKLMHCPKYILVKKQCELTLSSVLQYRLTLEDECKKTRALINLLDRIEFNQVAIFVNTVERCCVLCGILEEKNFSAIAVHSNMTQEDRLENFAKFKDFRRRIVVATDLMGRGIDVEFVTFVINYDVPIDEKTYLHRIGRTGRMDRRALAVSFCVSQQDQGVLQDVQEAYGVTLVELPQNLDPEVYLDYKS</sequence>
<dbReference type="GO" id="GO:0003676">
    <property type="term" value="F:nucleic acid binding"/>
    <property type="evidence" value="ECO:0007669"/>
    <property type="project" value="InterPro"/>
</dbReference>
<dbReference type="Gene3D" id="3.40.50.300">
    <property type="entry name" value="P-loop containing nucleotide triphosphate hydrolases"/>
    <property type="match status" value="2"/>
</dbReference>
<keyword evidence="2" id="KW-0547">Nucleotide-binding</keyword>
<protein>
    <recommendedName>
        <fullName evidence="1">RNA helicase</fullName>
        <ecNumber evidence="1">3.6.4.13</ecNumber>
    </recommendedName>
</protein>
<evidence type="ECO:0000256" key="1">
    <source>
        <dbReference type="ARBA" id="ARBA00012552"/>
    </source>
</evidence>
<dbReference type="Pfam" id="PF00270">
    <property type="entry name" value="DEAD"/>
    <property type="match status" value="1"/>
</dbReference>
<evidence type="ECO:0000313" key="11">
    <source>
        <dbReference type="RefSeq" id="XP_003742007.1"/>
    </source>
</evidence>
<dbReference type="AlphaFoldDB" id="A0AAJ6VXM5"/>
<dbReference type="GO" id="GO:0003724">
    <property type="term" value="F:RNA helicase activity"/>
    <property type="evidence" value="ECO:0007669"/>
    <property type="project" value="UniProtKB-EC"/>
</dbReference>
<dbReference type="PROSITE" id="PS51195">
    <property type="entry name" value="Q_MOTIF"/>
    <property type="match status" value="1"/>
</dbReference>
<reference evidence="11" key="1">
    <citation type="submission" date="2025-08" db="UniProtKB">
        <authorList>
            <consortium name="RefSeq"/>
        </authorList>
    </citation>
    <scope>IDENTIFICATION</scope>
</reference>
<dbReference type="SUPFAM" id="SSF52540">
    <property type="entry name" value="P-loop containing nucleoside triphosphate hydrolases"/>
    <property type="match status" value="1"/>
</dbReference>
<organism evidence="10 11">
    <name type="scientific">Galendromus occidentalis</name>
    <name type="common">western predatory mite</name>
    <dbReference type="NCBI Taxonomy" id="34638"/>
    <lineage>
        <taxon>Eukaryota</taxon>
        <taxon>Metazoa</taxon>
        <taxon>Ecdysozoa</taxon>
        <taxon>Arthropoda</taxon>
        <taxon>Chelicerata</taxon>
        <taxon>Arachnida</taxon>
        <taxon>Acari</taxon>
        <taxon>Parasitiformes</taxon>
        <taxon>Mesostigmata</taxon>
        <taxon>Gamasina</taxon>
        <taxon>Phytoseioidea</taxon>
        <taxon>Phytoseiidae</taxon>
        <taxon>Typhlodrominae</taxon>
        <taxon>Galendromus</taxon>
    </lineage>
</organism>
<keyword evidence="5" id="KW-0067">ATP-binding</keyword>
<dbReference type="InterPro" id="IPR014014">
    <property type="entry name" value="RNA_helicase_DEAD_Q_motif"/>
</dbReference>
<dbReference type="PROSITE" id="PS51192">
    <property type="entry name" value="HELICASE_ATP_BIND_1"/>
    <property type="match status" value="1"/>
</dbReference>
<feature type="domain" description="DEAD-box RNA helicase Q" evidence="9">
    <location>
        <begin position="2"/>
        <end position="30"/>
    </location>
</feature>
<evidence type="ECO:0000259" key="8">
    <source>
        <dbReference type="PROSITE" id="PS51194"/>
    </source>
</evidence>
<gene>
    <name evidence="11" type="primary">LOC100897736</name>
</gene>
<keyword evidence="10" id="KW-1185">Reference proteome</keyword>
<dbReference type="InterPro" id="IPR014001">
    <property type="entry name" value="Helicase_ATP-bd"/>
</dbReference>
<feature type="domain" description="Helicase C-terminal" evidence="8">
    <location>
        <begin position="238"/>
        <end position="383"/>
    </location>
</feature>
<accession>A0AAJ6VXM5</accession>
<dbReference type="InterPro" id="IPR027417">
    <property type="entry name" value="P-loop_NTPase"/>
</dbReference>
<evidence type="ECO:0000256" key="2">
    <source>
        <dbReference type="ARBA" id="ARBA00022741"/>
    </source>
</evidence>
<dbReference type="SMART" id="SM00487">
    <property type="entry name" value="DEXDc"/>
    <property type="match status" value="1"/>
</dbReference>
<keyword evidence="4 11" id="KW-0347">Helicase</keyword>
<name>A0AAJ6VXM5_9ACAR</name>
<dbReference type="PANTHER" id="PTHR47959">
    <property type="entry name" value="ATP-DEPENDENT RNA HELICASE RHLE-RELATED"/>
    <property type="match status" value="1"/>
</dbReference>
<evidence type="ECO:0000256" key="3">
    <source>
        <dbReference type="ARBA" id="ARBA00022801"/>
    </source>
</evidence>
<dbReference type="SMART" id="SM00490">
    <property type="entry name" value="HELICc"/>
    <property type="match status" value="1"/>
</dbReference>
<dbReference type="EC" id="3.6.4.13" evidence="1"/>
<dbReference type="GO" id="GO:0005524">
    <property type="term" value="F:ATP binding"/>
    <property type="evidence" value="ECO:0007669"/>
    <property type="project" value="UniProtKB-KW"/>
</dbReference>
<dbReference type="InterPro" id="IPR001650">
    <property type="entry name" value="Helicase_C-like"/>
</dbReference>
<feature type="domain" description="Helicase ATP-binding" evidence="7">
    <location>
        <begin position="33"/>
        <end position="206"/>
    </location>
</feature>
<proteinExistence type="predicted"/>
<dbReference type="Pfam" id="PF00271">
    <property type="entry name" value="Helicase_C"/>
    <property type="match status" value="1"/>
</dbReference>
<evidence type="ECO:0000259" key="7">
    <source>
        <dbReference type="PROSITE" id="PS51192"/>
    </source>
</evidence>
<evidence type="ECO:0000256" key="4">
    <source>
        <dbReference type="ARBA" id="ARBA00022806"/>
    </source>
</evidence>
<dbReference type="PANTHER" id="PTHR47959:SF1">
    <property type="entry name" value="ATP-DEPENDENT RNA HELICASE DBPA"/>
    <property type="match status" value="1"/>
</dbReference>
<dbReference type="InterPro" id="IPR050079">
    <property type="entry name" value="DEAD_box_RNA_helicase"/>
</dbReference>
<dbReference type="PROSITE" id="PS51194">
    <property type="entry name" value="HELICASE_CTER"/>
    <property type="match status" value="1"/>
</dbReference>
<dbReference type="RefSeq" id="XP_003742007.1">
    <property type="nucleotide sequence ID" value="XM_003741959.1"/>
</dbReference>
<evidence type="ECO:0000313" key="10">
    <source>
        <dbReference type="Proteomes" id="UP000694867"/>
    </source>
</evidence>
<dbReference type="GO" id="GO:0005829">
    <property type="term" value="C:cytosol"/>
    <property type="evidence" value="ECO:0007669"/>
    <property type="project" value="TreeGrafter"/>
</dbReference>
<dbReference type="GO" id="GO:0016787">
    <property type="term" value="F:hydrolase activity"/>
    <property type="evidence" value="ECO:0007669"/>
    <property type="project" value="UniProtKB-KW"/>
</dbReference>
<evidence type="ECO:0000256" key="5">
    <source>
        <dbReference type="ARBA" id="ARBA00022840"/>
    </source>
</evidence>
<dbReference type="InterPro" id="IPR011545">
    <property type="entry name" value="DEAD/DEAH_box_helicase_dom"/>
</dbReference>
<feature type="short sequence motif" description="Q motif" evidence="6">
    <location>
        <begin position="2"/>
        <end position="30"/>
    </location>
</feature>
<keyword evidence="3" id="KW-0378">Hydrolase</keyword>
<dbReference type="KEGG" id="goe:100897736"/>